<keyword evidence="3" id="KW-0862">Zinc</keyword>
<feature type="compositionally biased region" description="Low complexity" evidence="4">
    <location>
        <begin position="88"/>
        <end position="110"/>
    </location>
</feature>
<keyword evidence="2" id="KW-0863">Zinc-finger</keyword>
<accession>A0A022PVK8</accession>
<feature type="compositionally biased region" description="Polar residues" evidence="4">
    <location>
        <begin position="165"/>
        <end position="175"/>
    </location>
</feature>
<dbReference type="PROSITE" id="PS51292">
    <property type="entry name" value="ZF_RING_CH"/>
    <property type="match status" value="1"/>
</dbReference>
<dbReference type="InterPro" id="IPR011016">
    <property type="entry name" value="Znf_RING-CH"/>
</dbReference>
<evidence type="ECO:0000256" key="5">
    <source>
        <dbReference type="SAM" id="Phobius"/>
    </source>
</evidence>
<dbReference type="InterPro" id="IPR013083">
    <property type="entry name" value="Znf_RING/FYVE/PHD"/>
</dbReference>
<evidence type="ECO:0000259" key="6">
    <source>
        <dbReference type="PROSITE" id="PS51292"/>
    </source>
</evidence>
<protein>
    <recommendedName>
        <fullName evidence="6">RING-CH-type domain-containing protein</fullName>
    </recommendedName>
</protein>
<evidence type="ECO:0000313" key="7">
    <source>
        <dbReference type="EMBL" id="EYU18838.1"/>
    </source>
</evidence>
<feature type="region of interest" description="Disordered" evidence="4">
    <location>
        <begin position="1"/>
        <end position="23"/>
    </location>
</feature>
<dbReference type="AlphaFoldDB" id="A0A022PVK8"/>
<dbReference type="CDD" id="cd16495">
    <property type="entry name" value="RING_CH-C4HC3_MARCH"/>
    <property type="match status" value="1"/>
</dbReference>
<feature type="region of interest" description="Disordered" evidence="4">
    <location>
        <begin position="87"/>
        <end position="110"/>
    </location>
</feature>
<keyword evidence="5" id="KW-1133">Transmembrane helix</keyword>
<dbReference type="Gene3D" id="3.30.40.10">
    <property type="entry name" value="Zinc/RING finger domain, C3HC4 (zinc finger)"/>
    <property type="match status" value="1"/>
</dbReference>
<feature type="compositionally biased region" description="Polar residues" evidence="4">
    <location>
        <begin position="1"/>
        <end position="10"/>
    </location>
</feature>
<dbReference type="PANTHER" id="PTHR46158:SF1">
    <property type="entry name" value="RING_U-BOX SUPERFAMILY PROTEIN"/>
    <property type="match status" value="1"/>
</dbReference>
<sequence length="485" mass="54020">MTTEENNTPLHHTIIPTSEREPALPIIPKMDESSGVAKETSQGKQWKKPNLFLEIPNRTSEMPLQEFVQINMPPLTTPTPKRVNFFISSSPSSDSRLTAPSSTRGKSSSSIRSLLPKLSFKFRGSDSDLEKAESAPSTVANQGNKPPVSRSWSFSKIFTPRMKRTSSLPVSPFENQDQDSAHGGRINSHLTLDKKEVPHMPRSFSLPVINKEKAIQKSNSFFRVTLSTPRTKDDNISQDLSIATTQHNANEGDQDIPEEEAVCRICFVELCEGGETLKMECSCKGELALAHQECALKWFSIKGNKTCDICNQEVRNLPVTLLRIQSCVNNRNAARPANFGDIEFSGVRVWQEFPILVIISMLAYFCFLEQLLVKKMDTSAIAISLPFSCVLGILSSVTSATMVRRRFVWLYASIQFGLVVLCAHIFYDLVHVQAVVSVLLSTFAGFGVAMCGASILVEFLRWRARHGAHRAVSNRVENPENLNRS</sequence>
<reference evidence="7 8" key="1">
    <citation type="journal article" date="2013" name="Proc. Natl. Acad. Sci. U.S.A.">
        <title>Fine-scale variation in meiotic recombination in Mimulus inferred from population shotgun sequencing.</title>
        <authorList>
            <person name="Hellsten U."/>
            <person name="Wright K.M."/>
            <person name="Jenkins J."/>
            <person name="Shu S."/>
            <person name="Yuan Y."/>
            <person name="Wessler S.R."/>
            <person name="Schmutz J."/>
            <person name="Willis J.H."/>
            <person name="Rokhsar D.S."/>
        </authorList>
    </citation>
    <scope>NUCLEOTIDE SEQUENCE [LARGE SCALE GENOMIC DNA]</scope>
    <source>
        <strain evidence="8">cv. DUN x IM62</strain>
    </source>
</reference>
<dbReference type="SMART" id="SM00744">
    <property type="entry name" value="RINGv"/>
    <property type="match status" value="1"/>
</dbReference>
<feature type="transmembrane region" description="Helical" evidence="5">
    <location>
        <begin position="353"/>
        <end position="373"/>
    </location>
</feature>
<dbReference type="GO" id="GO:0008270">
    <property type="term" value="F:zinc ion binding"/>
    <property type="evidence" value="ECO:0007669"/>
    <property type="project" value="UniProtKB-KW"/>
</dbReference>
<dbReference type="SUPFAM" id="SSF57850">
    <property type="entry name" value="RING/U-box"/>
    <property type="match status" value="1"/>
</dbReference>
<keyword evidence="1" id="KW-0479">Metal-binding</keyword>
<evidence type="ECO:0000313" key="8">
    <source>
        <dbReference type="Proteomes" id="UP000030748"/>
    </source>
</evidence>
<evidence type="ECO:0000256" key="2">
    <source>
        <dbReference type="ARBA" id="ARBA00022771"/>
    </source>
</evidence>
<dbReference type="Proteomes" id="UP000030748">
    <property type="component" value="Unassembled WGS sequence"/>
</dbReference>
<evidence type="ECO:0000256" key="4">
    <source>
        <dbReference type="SAM" id="MobiDB-lite"/>
    </source>
</evidence>
<feature type="transmembrane region" description="Helical" evidence="5">
    <location>
        <begin position="379"/>
        <end position="400"/>
    </location>
</feature>
<dbReference type="STRING" id="4155.A0A022PVK8"/>
<dbReference type="Pfam" id="PF12906">
    <property type="entry name" value="RINGv"/>
    <property type="match status" value="1"/>
</dbReference>
<keyword evidence="5" id="KW-0472">Membrane</keyword>
<dbReference type="OrthoDB" id="435038at2759"/>
<evidence type="ECO:0000256" key="1">
    <source>
        <dbReference type="ARBA" id="ARBA00022723"/>
    </source>
</evidence>
<dbReference type="EMBL" id="KI632313">
    <property type="protein sequence ID" value="EYU18838.1"/>
    <property type="molecule type" value="Genomic_DNA"/>
</dbReference>
<feature type="region of interest" description="Disordered" evidence="4">
    <location>
        <begin position="129"/>
        <end position="152"/>
    </location>
</feature>
<organism evidence="7 8">
    <name type="scientific">Erythranthe guttata</name>
    <name type="common">Yellow monkey flower</name>
    <name type="synonym">Mimulus guttatus</name>
    <dbReference type="NCBI Taxonomy" id="4155"/>
    <lineage>
        <taxon>Eukaryota</taxon>
        <taxon>Viridiplantae</taxon>
        <taxon>Streptophyta</taxon>
        <taxon>Embryophyta</taxon>
        <taxon>Tracheophyta</taxon>
        <taxon>Spermatophyta</taxon>
        <taxon>Magnoliopsida</taxon>
        <taxon>eudicotyledons</taxon>
        <taxon>Gunneridae</taxon>
        <taxon>Pentapetalae</taxon>
        <taxon>asterids</taxon>
        <taxon>lamiids</taxon>
        <taxon>Lamiales</taxon>
        <taxon>Phrymaceae</taxon>
        <taxon>Erythranthe</taxon>
    </lineage>
</organism>
<feature type="transmembrane region" description="Helical" evidence="5">
    <location>
        <begin position="407"/>
        <end position="427"/>
    </location>
</feature>
<feature type="compositionally biased region" description="Polar residues" evidence="4">
    <location>
        <begin position="135"/>
        <end position="152"/>
    </location>
</feature>
<dbReference type="OMA" id="RFRMWQG"/>
<proteinExistence type="predicted"/>
<gene>
    <name evidence="7" type="ORF">MIMGU_mgv1a005388mg</name>
</gene>
<feature type="transmembrane region" description="Helical" evidence="5">
    <location>
        <begin position="439"/>
        <end position="460"/>
    </location>
</feature>
<name>A0A022PVK8_ERYGU</name>
<dbReference type="KEGG" id="egt:105949190"/>
<keyword evidence="8" id="KW-1185">Reference proteome</keyword>
<feature type="region of interest" description="Disordered" evidence="4">
    <location>
        <begin position="165"/>
        <end position="186"/>
    </location>
</feature>
<evidence type="ECO:0000256" key="3">
    <source>
        <dbReference type="ARBA" id="ARBA00022833"/>
    </source>
</evidence>
<feature type="domain" description="RING-CH-type" evidence="6">
    <location>
        <begin position="255"/>
        <end position="317"/>
    </location>
</feature>
<dbReference type="eggNOG" id="KOG1609">
    <property type="taxonomic scope" value="Eukaryota"/>
</dbReference>
<keyword evidence="5" id="KW-0812">Transmembrane</keyword>
<dbReference type="PANTHER" id="PTHR46158">
    <property type="entry name" value="OS02G0165000 PROTEIN"/>
    <property type="match status" value="1"/>
</dbReference>